<evidence type="ECO:0000256" key="6">
    <source>
        <dbReference type="ARBA" id="ARBA00022968"/>
    </source>
</evidence>
<keyword evidence="5" id="KW-0812">Transmembrane</keyword>
<organism evidence="11 12">
    <name type="scientific">Eptatretus burgeri</name>
    <name type="common">Inshore hagfish</name>
    <dbReference type="NCBI Taxonomy" id="7764"/>
    <lineage>
        <taxon>Eukaryota</taxon>
        <taxon>Metazoa</taxon>
        <taxon>Chordata</taxon>
        <taxon>Craniata</taxon>
        <taxon>Vertebrata</taxon>
        <taxon>Cyclostomata</taxon>
        <taxon>Myxini</taxon>
        <taxon>Myxiniformes</taxon>
        <taxon>Myxinidae</taxon>
        <taxon>Eptatretinae</taxon>
        <taxon>Eptatretus</taxon>
    </lineage>
</organism>
<comment type="subcellular location">
    <subcellularLocation>
        <location evidence="1">Golgi apparatus membrane</location>
        <topology evidence="1">Single-pass type II membrane protein</topology>
    </subcellularLocation>
</comment>
<keyword evidence="12" id="KW-1185">Reference proteome</keyword>
<dbReference type="Ensembl" id="ENSEBUT00000007233.1">
    <property type="protein sequence ID" value="ENSEBUP00000006770.1"/>
    <property type="gene ID" value="ENSEBUG00000004461.1"/>
</dbReference>
<dbReference type="Proteomes" id="UP000694388">
    <property type="component" value="Unplaced"/>
</dbReference>
<proteinExistence type="inferred from homology"/>
<evidence type="ECO:0000256" key="3">
    <source>
        <dbReference type="ARBA" id="ARBA00022676"/>
    </source>
</evidence>
<evidence type="ECO:0000256" key="4">
    <source>
        <dbReference type="ARBA" id="ARBA00022679"/>
    </source>
</evidence>
<dbReference type="GeneTree" id="ENSGT00940000174481"/>
<evidence type="ECO:0000256" key="10">
    <source>
        <dbReference type="ARBA" id="ARBA00023180"/>
    </source>
</evidence>
<evidence type="ECO:0000313" key="12">
    <source>
        <dbReference type="Proteomes" id="UP000694388"/>
    </source>
</evidence>
<dbReference type="InterPro" id="IPR051757">
    <property type="entry name" value="Beta-gal_alpha2-3_sialyltrans"/>
</dbReference>
<dbReference type="GO" id="GO:0097503">
    <property type="term" value="P:sialylation"/>
    <property type="evidence" value="ECO:0007669"/>
    <property type="project" value="TreeGrafter"/>
</dbReference>
<dbReference type="Pfam" id="PF00777">
    <property type="entry name" value="Glyco_transf_29"/>
    <property type="match status" value="1"/>
</dbReference>
<accession>A0A8C4PZC1</accession>
<evidence type="ECO:0000256" key="5">
    <source>
        <dbReference type="ARBA" id="ARBA00022692"/>
    </source>
</evidence>
<protein>
    <submittedName>
        <fullName evidence="11">Uncharacterized protein</fullName>
    </submittedName>
</protein>
<sequence>MEYKVKVLLAIFAFGTFSCGFLNSMVNRQNGFNTSDRKVLLSIFGERKSETGFIESCPTDMTGSSRLFGFFKWLFSWGTCKSIRNNKSPWFLERFNASIQHEWPLSQPLSQEEFRWWNTRQSSGMSYKKLQTVLMQIQKLMPNKTQLFFKEKKEGQCVTCAVVGNSQNVIGSGLGKFIDCHDYVFSYSTNLTCASTTTIHLSVVITISLKTVLYIFSRSTNPNAISPCTSNLFSTSCLSTNIPSVIPLLFLSPSCSFPISISTLFLILPSRILSNTFFA</sequence>
<dbReference type="GO" id="GO:0003836">
    <property type="term" value="F:beta-galactoside (CMP) alpha-2,3-sialyltransferase activity"/>
    <property type="evidence" value="ECO:0007669"/>
    <property type="project" value="TreeGrafter"/>
</dbReference>
<evidence type="ECO:0000256" key="8">
    <source>
        <dbReference type="ARBA" id="ARBA00023034"/>
    </source>
</evidence>
<dbReference type="InterPro" id="IPR038578">
    <property type="entry name" value="GT29-like_sf"/>
</dbReference>
<evidence type="ECO:0000256" key="7">
    <source>
        <dbReference type="ARBA" id="ARBA00022989"/>
    </source>
</evidence>
<keyword evidence="8" id="KW-0333">Golgi apparatus</keyword>
<evidence type="ECO:0000313" key="11">
    <source>
        <dbReference type="Ensembl" id="ENSEBUP00000006770.1"/>
    </source>
</evidence>
<keyword evidence="9" id="KW-0472">Membrane</keyword>
<dbReference type="InterPro" id="IPR001675">
    <property type="entry name" value="Glyco_trans_29"/>
</dbReference>
<keyword evidence="10" id="KW-0325">Glycoprotein</keyword>
<evidence type="ECO:0000256" key="1">
    <source>
        <dbReference type="ARBA" id="ARBA00004323"/>
    </source>
</evidence>
<keyword evidence="6" id="KW-0735">Signal-anchor</keyword>
<reference evidence="11" key="1">
    <citation type="submission" date="2025-08" db="UniProtKB">
        <authorList>
            <consortium name="Ensembl"/>
        </authorList>
    </citation>
    <scope>IDENTIFICATION</scope>
</reference>
<evidence type="ECO:0000256" key="2">
    <source>
        <dbReference type="ARBA" id="ARBA00006003"/>
    </source>
</evidence>
<reference evidence="11" key="2">
    <citation type="submission" date="2025-09" db="UniProtKB">
        <authorList>
            <consortium name="Ensembl"/>
        </authorList>
    </citation>
    <scope>IDENTIFICATION</scope>
</reference>
<name>A0A8C4PZC1_EPTBU</name>
<dbReference type="PROSITE" id="PS51257">
    <property type="entry name" value="PROKAR_LIPOPROTEIN"/>
    <property type="match status" value="1"/>
</dbReference>
<evidence type="ECO:0000256" key="9">
    <source>
        <dbReference type="ARBA" id="ARBA00023136"/>
    </source>
</evidence>
<keyword evidence="3" id="KW-0328">Glycosyltransferase</keyword>
<dbReference type="PANTHER" id="PTHR46032:SF2">
    <property type="entry name" value="GAL BETA 1,3-GALNAC ALPHA-2,3-SIALYL TRANSFERASE-RELATED"/>
    <property type="match status" value="1"/>
</dbReference>
<keyword evidence="4" id="KW-0808">Transferase</keyword>
<dbReference type="GO" id="GO:0000139">
    <property type="term" value="C:Golgi membrane"/>
    <property type="evidence" value="ECO:0007669"/>
    <property type="project" value="UniProtKB-SubCell"/>
</dbReference>
<dbReference type="Gene3D" id="3.90.1480.20">
    <property type="entry name" value="Glycosyl transferase family 29"/>
    <property type="match status" value="1"/>
</dbReference>
<comment type="similarity">
    <text evidence="2">Belongs to the glycosyltransferase 29 family.</text>
</comment>
<keyword evidence="7" id="KW-1133">Transmembrane helix</keyword>
<dbReference type="AlphaFoldDB" id="A0A8C4PZC1"/>
<dbReference type="PANTHER" id="PTHR46032">
    <property type="entry name" value="ALPHA-2,3-SIALYLTRANSFERASE ST3GAL I ISOFORM X1"/>
    <property type="match status" value="1"/>
</dbReference>